<feature type="region of interest" description="Disordered" evidence="9">
    <location>
        <begin position="98"/>
        <end position="124"/>
    </location>
</feature>
<keyword evidence="7" id="KW-0819">tRNA processing</keyword>
<organism evidence="10 11">
    <name type="scientific">Serendipita indica (strain DSM 11827)</name>
    <name type="common">Root endophyte fungus</name>
    <name type="synonym">Piriformospora indica</name>
    <dbReference type="NCBI Taxonomy" id="1109443"/>
    <lineage>
        <taxon>Eukaryota</taxon>
        <taxon>Fungi</taxon>
        <taxon>Dikarya</taxon>
        <taxon>Basidiomycota</taxon>
        <taxon>Agaricomycotina</taxon>
        <taxon>Agaricomycetes</taxon>
        <taxon>Sebacinales</taxon>
        <taxon>Serendipitaceae</taxon>
        <taxon>Serendipita</taxon>
    </lineage>
</organism>
<evidence type="ECO:0000256" key="9">
    <source>
        <dbReference type="SAM" id="MobiDB-lite"/>
    </source>
</evidence>
<name>G4T641_SERID</name>
<gene>
    <name evidence="10" type="ORF">PIIN_00456</name>
</gene>
<dbReference type="eggNOG" id="KOG3949">
    <property type="taxonomic scope" value="Eukaryota"/>
</dbReference>
<dbReference type="InterPro" id="IPR008728">
    <property type="entry name" value="Elongator_complex_protein_4"/>
</dbReference>
<evidence type="ECO:0000256" key="3">
    <source>
        <dbReference type="ARBA" id="ARBA00005043"/>
    </source>
</evidence>
<evidence type="ECO:0000256" key="4">
    <source>
        <dbReference type="ARBA" id="ARBA00007573"/>
    </source>
</evidence>
<dbReference type="InParanoid" id="G4T641"/>
<dbReference type="Proteomes" id="UP000007148">
    <property type="component" value="Unassembled WGS sequence"/>
</dbReference>
<reference evidence="10 11" key="1">
    <citation type="journal article" date="2011" name="PLoS Pathog.">
        <title>Endophytic Life Strategies Decoded by Genome and Transcriptome Analyses of the Mutualistic Root Symbiont Piriformospora indica.</title>
        <authorList>
            <person name="Zuccaro A."/>
            <person name="Lahrmann U."/>
            <person name="Guldener U."/>
            <person name="Langen G."/>
            <person name="Pfiffi S."/>
            <person name="Biedenkopf D."/>
            <person name="Wong P."/>
            <person name="Samans B."/>
            <person name="Grimm C."/>
            <person name="Basiewicz M."/>
            <person name="Murat C."/>
            <person name="Martin F."/>
            <person name="Kogel K.H."/>
        </authorList>
    </citation>
    <scope>NUCLEOTIDE SEQUENCE [LARGE SCALE GENOMIC DNA]</scope>
    <source>
        <strain evidence="10 11">DSM 11827</strain>
    </source>
</reference>
<dbReference type="OrthoDB" id="289162at2759"/>
<dbReference type="GO" id="GO:0005737">
    <property type="term" value="C:cytoplasm"/>
    <property type="evidence" value="ECO:0007669"/>
    <property type="project" value="UniProtKB-SubCell"/>
</dbReference>
<dbReference type="OMA" id="NTTMWDD"/>
<dbReference type="PANTHER" id="PTHR12896">
    <property type="entry name" value="PAX6 NEIGHBOR PROTEIN PAXNEB"/>
    <property type="match status" value="1"/>
</dbReference>
<dbReference type="GO" id="GO:0008023">
    <property type="term" value="C:transcription elongation factor complex"/>
    <property type="evidence" value="ECO:0007669"/>
    <property type="project" value="TreeGrafter"/>
</dbReference>
<dbReference type="Gene3D" id="3.40.50.300">
    <property type="entry name" value="P-loop containing nucleotide triphosphate hydrolases"/>
    <property type="match status" value="1"/>
</dbReference>
<dbReference type="Pfam" id="PF05625">
    <property type="entry name" value="PAXNEB"/>
    <property type="match status" value="1"/>
</dbReference>
<dbReference type="FunCoup" id="G4T641">
    <property type="interactions" value="528"/>
</dbReference>
<evidence type="ECO:0000256" key="1">
    <source>
        <dbReference type="ARBA" id="ARBA00004123"/>
    </source>
</evidence>
<evidence type="ECO:0000256" key="2">
    <source>
        <dbReference type="ARBA" id="ARBA00004496"/>
    </source>
</evidence>
<feature type="compositionally biased region" description="Polar residues" evidence="9">
    <location>
        <begin position="402"/>
        <end position="414"/>
    </location>
</feature>
<evidence type="ECO:0000256" key="8">
    <source>
        <dbReference type="ARBA" id="ARBA00023242"/>
    </source>
</evidence>
<evidence type="ECO:0000313" key="11">
    <source>
        <dbReference type="Proteomes" id="UP000007148"/>
    </source>
</evidence>
<accession>G4T641</accession>
<dbReference type="GO" id="GO:0033588">
    <property type="term" value="C:elongator holoenzyme complex"/>
    <property type="evidence" value="ECO:0007669"/>
    <property type="project" value="InterPro"/>
</dbReference>
<keyword evidence="11" id="KW-1185">Reference proteome</keyword>
<dbReference type="CDD" id="cd19494">
    <property type="entry name" value="Elp4"/>
    <property type="match status" value="1"/>
</dbReference>
<feature type="region of interest" description="Disordered" evidence="9">
    <location>
        <begin position="396"/>
        <end position="435"/>
    </location>
</feature>
<protein>
    <recommendedName>
        <fullName evidence="5">Elongator complex protein 4</fullName>
    </recommendedName>
</protein>
<comment type="subcellular location">
    <subcellularLocation>
        <location evidence="2">Cytoplasm</location>
    </subcellularLocation>
    <subcellularLocation>
        <location evidence="1">Nucleus</location>
    </subcellularLocation>
</comment>
<comment type="caution">
    <text evidence="10">The sequence shown here is derived from an EMBL/GenBank/DDBJ whole genome shotgun (WGS) entry which is preliminary data.</text>
</comment>
<comment type="pathway">
    <text evidence="3">tRNA modification; 5-methoxycarbonylmethyl-2-thiouridine-tRNA biosynthesis.</text>
</comment>
<comment type="similarity">
    <text evidence="4">Belongs to the ELP4 family.</text>
</comment>
<keyword evidence="8" id="KW-0539">Nucleus</keyword>
<evidence type="ECO:0000256" key="6">
    <source>
        <dbReference type="ARBA" id="ARBA00022490"/>
    </source>
</evidence>
<dbReference type="UniPathway" id="UPA00988"/>
<dbReference type="HOGENOM" id="CLU_031345_1_0_1"/>
<dbReference type="EMBL" id="CAFZ01000005">
    <property type="protein sequence ID" value="CCA66776.1"/>
    <property type="molecule type" value="Genomic_DNA"/>
</dbReference>
<keyword evidence="6" id="KW-0963">Cytoplasm</keyword>
<dbReference type="PANTHER" id="PTHR12896:SF1">
    <property type="entry name" value="ELONGATOR COMPLEX PROTEIN 4"/>
    <property type="match status" value="1"/>
</dbReference>
<dbReference type="GO" id="GO:0002098">
    <property type="term" value="P:tRNA wobble uridine modification"/>
    <property type="evidence" value="ECO:0007669"/>
    <property type="project" value="InterPro"/>
</dbReference>
<dbReference type="InterPro" id="IPR027417">
    <property type="entry name" value="P-loop_NTPase"/>
</dbReference>
<evidence type="ECO:0000256" key="7">
    <source>
        <dbReference type="ARBA" id="ARBA00022694"/>
    </source>
</evidence>
<proteinExistence type="inferred from homology"/>
<dbReference type="STRING" id="1109443.G4T641"/>
<evidence type="ECO:0000256" key="5">
    <source>
        <dbReference type="ARBA" id="ARBA00020265"/>
    </source>
</evidence>
<sequence length="435" mass="47286">MSSFVRRRAPAQAKPVQGTRLVPGSSSLLQVSTGLQSLDDLLGGGLPLGQVLVILAPDYHSSWGELVARYFIAQGLSSGHRVLVSDRNPAQFVAGCMWHPGSSRDQNTKGVDEKEADEQPADEQEKVKIAWRYGHMKQFKTTVESTDGTEDYCRTFDLAATIPNAIISRAVDDNLLSYEETAPQTTSDPSKAILQKLRSLLNADGQDKAPLRVCVNNLGDFPWGRLHGRDLLKFLLHLRSSIRDTTACALVTLPPHLSHPEFIPGWIQKLSHLSDGCMTFQGITSDAVLGSTFPSYSGLLTVHSTPSPHTLLDPSRRFSQLRGLDVSGKAENNLAFKCMRKRFVVETLHLDVEGGVGERRTTPAVPVSVTSSVTVGAAPRLHTDSLTSGFAKVSIEAPHPLPTSTSATDGQTGENKPKKARKKVAFHSESADFEF</sequence>
<dbReference type="AlphaFoldDB" id="G4T641"/>
<evidence type="ECO:0000313" key="10">
    <source>
        <dbReference type="EMBL" id="CCA66776.1"/>
    </source>
</evidence>